<keyword evidence="6" id="KW-1185">Reference proteome</keyword>
<evidence type="ECO:0000313" key="6">
    <source>
        <dbReference type="Proteomes" id="UP000000709"/>
    </source>
</evidence>
<feature type="region of interest" description="Disordered" evidence="4">
    <location>
        <begin position="233"/>
        <end position="252"/>
    </location>
</feature>
<dbReference type="eggNOG" id="KOG3280">
    <property type="taxonomic scope" value="Eukaryota"/>
</dbReference>
<dbReference type="STRING" id="619300.G3AJP8"/>
<dbReference type="GeneID" id="18872875"/>
<reference evidence="5 6" key="1">
    <citation type="journal article" date="2011" name="Proc. Natl. Acad. Sci. U.S.A.">
        <title>Comparative genomics of xylose-fermenting fungi for enhanced biofuel production.</title>
        <authorList>
            <person name="Wohlbach D.J."/>
            <person name="Kuo A."/>
            <person name="Sato T.K."/>
            <person name="Potts K.M."/>
            <person name="Salamov A.A."/>
            <person name="LaButti K.M."/>
            <person name="Sun H."/>
            <person name="Clum A."/>
            <person name="Pangilinan J.L."/>
            <person name="Lindquist E.A."/>
            <person name="Lucas S."/>
            <person name="Lapidus A."/>
            <person name="Jin M."/>
            <person name="Gunawan C."/>
            <person name="Balan V."/>
            <person name="Dale B.E."/>
            <person name="Jeffries T.W."/>
            <person name="Zinkel R."/>
            <person name="Barry K.W."/>
            <person name="Grigoriev I.V."/>
            <person name="Gasch A.P."/>
        </authorList>
    </citation>
    <scope>NUCLEOTIDE SEQUENCE [LARGE SCALE GENOMIC DNA]</scope>
    <source>
        <strain evidence="6">NRRL Y-27907 / 11-Y1</strain>
    </source>
</reference>
<feature type="compositionally biased region" description="Basic and acidic residues" evidence="4">
    <location>
        <begin position="233"/>
        <end position="242"/>
    </location>
</feature>
<dbReference type="OMA" id="HIQTTYA"/>
<dbReference type="RefSeq" id="XP_007373533.1">
    <property type="nucleotide sequence ID" value="XM_007373471.1"/>
</dbReference>
<dbReference type="InterPro" id="IPR000456">
    <property type="entry name" value="Ribosomal_bL17"/>
</dbReference>
<dbReference type="GO" id="GO:0006412">
    <property type="term" value="P:translation"/>
    <property type="evidence" value="ECO:0007669"/>
    <property type="project" value="InterPro"/>
</dbReference>
<gene>
    <name evidence="5" type="ORF">SPAPADRAFT_59336</name>
</gene>
<dbReference type="InParanoid" id="G3AJP8"/>
<dbReference type="PANTHER" id="PTHR14413">
    <property type="entry name" value="RIBOSOMAL PROTEIN L17"/>
    <property type="match status" value="1"/>
</dbReference>
<protein>
    <recommendedName>
        <fullName evidence="7">Ribosomal protein L17</fullName>
    </recommendedName>
</protein>
<keyword evidence="2" id="KW-0689">Ribosomal protein</keyword>
<dbReference type="GO" id="GO:0003735">
    <property type="term" value="F:structural constituent of ribosome"/>
    <property type="evidence" value="ECO:0007669"/>
    <property type="project" value="InterPro"/>
</dbReference>
<dbReference type="SUPFAM" id="SSF64263">
    <property type="entry name" value="Prokaryotic ribosomal protein L17"/>
    <property type="match status" value="1"/>
</dbReference>
<dbReference type="Proteomes" id="UP000000709">
    <property type="component" value="Unassembled WGS sequence"/>
</dbReference>
<dbReference type="GO" id="GO:0005762">
    <property type="term" value="C:mitochondrial large ribosomal subunit"/>
    <property type="evidence" value="ECO:0007669"/>
    <property type="project" value="TreeGrafter"/>
</dbReference>
<dbReference type="Gene3D" id="3.90.1030.10">
    <property type="entry name" value="Ribosomal protein L17"/>
    <property type="match status" value="1"/>
</dbReference>
<proteinExistence type="inferred from homology"/>
<dbReference type="EMBL" id="GL996500">
    <property type="protein sequence ID" value="EGW33949.1"/>
    <property type="molecule type" value="Genomic_DNA"/>
</dbReference>
<evidence type="ECO:0000256" key="2">
    <source>
        <dbReference type="ARBA" id="ARBA00022980"/>
    </source>
</evidence>
<organism evidence="6">
    <name type="scientific">Spathaspora passalidarum (strain NRRL Y-27907 / 11-Y1)</name>
    <dbReference type="NCBI Taxonomy" id="619300"/>
    <lineage>
        <taxon>Eukaryota</taxon>
        <taxon>Fungi</taxon>
        <taxon>Dikarya</taxon>
        <taxon>Ascomycota</taxon>
        <taxon>Saccharomycotina</taxon>
        <taxon>Pichiomycetes</taxon>
        <taxon>Debaryomycetaceae</taxon>
        <taxon>Spathaspora</taxon>
    </lineage>
</organism>
<name>G3AJP8_SPAPN</name>
<sequence length="252" mass="28922">MGNPLQHHFVKSVKLASSINKNLCANVIRHEYIVTTLPKAKAAQPIIESFLTKSLNQIKQSKQSKEAVEVEDIKEFKFLHTPDVEEIGSKIINELSSRYPTRKNGFTRLIRLERRLGDDKAPMAILELVDSEYEIKFWYTAKTVARLELQGLELDDITRVNVDTITSNRVEGETKFREAVELCKKEFFKYDQETGEVTDEEIKANLKNLPTNLEYYGGELTNTLLASKQYNTKERPAKETKVEIPPSPFLNQ</sequence>
<dbReference type="OrthoDB" id="275000at2759"/>
<dbReference type="Pfam" id="PF01196">
    <property type="entry name" value="Ribosomal_L17"/>
    <property type="match status" value="1"/>
</dbReference>
<dbReference type="PANTHER" id="PTHR14413:SF16">
    <property type="entry name" value="LARGE RIBOSOMAL SUBUNIT PROTEIN BL17M"/>
    <property type="match status" value="1"/>
</dbReference>
<evidence type="ECO:0000256" key="3">
    <source>
        <dbReference type="ARBA" id="ARBA00023274"/>
    </source>
</evidence>
<accession>G3AJP8</accession>
<dbReference type="FunCoup" id="G3AJP8">
    <property type="interactions" value="659"/>
</dbReference>
<comment type="similarity">
    <text evidence="1">Belongs to the bacterial ribosomal protein bL17 family.</text>
</comment>
<keyword evidence="3" id="KW-0687">Ribonucleoprotein</keyword>
<dbReference type="InterPro" id="IPR036373">
    <property type="entry name" value="Ribosomal_bL17_sf"/>
</dbReference>
<dbReference type="KEGG" id="spaa:SPAPADRAFT_59336"/>
<evidence type="ECO:0000313" key="5">
    <source>
        <dbReference type="EMBL" id="EGW33949.1"/>
    </source>
</evidence>
<evidence type="ECO:0000256" key="4">
    <source>
        <dbReference type="SAM" id="MobiDB-lite"/>
    </source>
</evidence>
<dbReference type="HOGENOM" id="CLU_074407_1_0_1"/>
<evidence type="ECO:0000256" key="1">
    <source>
        <dbReference type="ARBA" id="ARBA00008777"/>
    </source>
</evidence>
<evidence type="ECO:0008006" key="7">
    <source>
        <dbReference type="Google" id="ProtNLM"/>
    </source>
</evidence>
<dbReference type="AlphaFoldDB" id="G3AJP8"/>